<keyword evidence="2" id="KW-0648">Protein biosynthesis</keyword>
<dbReference type="AlphaFoldDB" id="A0A3A1Y530"/>
<feature type="region of interest" description="Disordered" evidence="3">
    <location>
        <begin position="1"/>
        <end position="24"/>
    </location>
</feature>
<evidence type="ECO:0000313" key="5">
    <source>
        <dbReference type="EMBL" id="RIY32685.1"/>
    </source>
</evidence>
<dbReference type="EMBL" id="NRHC01000048">
    <property type="protein sequence ID" value="RIY32685.1"/>
    <property type="molecule type" value="Genomic_DNA"/>
</dbReference>
<accession>A0A3A1Y530</accession>
<dbReference type="SUPFAM" id="SSF55159">
    <property type="entry name" value="eIF1-like"/>
    <property type="match status" value="1"/>
</dbReference>
<evidence type="ECO:0000313" key="6">
    <source>
        <dbReference type="Proteomes" id="UP000265691"/>
    </source>
</evidence>
<reference evidence="5 6" key="1">
    <citation type="submission" date="2017-08" db="EMBL/GenBank/DDBJ databases">
        <title>Reclassification of Bisgaard taxon 37 and 44.</title>
        <authorList>
            <person name="Christensen H."/>
        </authorList>
    </citation>
    <scope>NUCLEOTIDE SEQUENCE [LARGE SCALE GENOMIC DNA]</scope>
    <source>
        <strain evidence="5 6">B96_3</strain>
    </source>
</reference>
<evidence type="ECO:0000259" key="4">
    <source>
        <dbReference type="PROSITE" id="PS50296"/>
    </source>
</evidence>
<dbReference type="PROSITE" id="PS50296">
    <property type="entry name" value="SUI1"/>
    <property type="match status" value="1"/>
</dbReference>
<dbReference type="InterPro" id="IPR036877">
    <property type="entry name" value="SUI1_dom_sf"/>
</dbReference>
<evidence type="ECO:0000256" key="2">
    <source>
        <dbReference type="ARBA" id="ARBA00022917"/>
    </source>
</evidence>
<feature type="compositionally biased region" description="Basic and acidic residues" evidence="3">
    <location>
        <begin position="10"/>
        <end position="19"/>
    </location>
</feature>
<keyword evidence="6" id="KW-1185">Reference proteome</keyword>
<dbReference type="Gene3D" id="3.30.780.10">
    <property type="entry name" value="SUI1-like domain"/>
    <property type="match status" value="1"/>
</dbReference>
<dbReference type="CDD" id="cd11567">
    <property type="entry name" value="YciH_like"/>
    <property type="match status" value="1"/>
</dbReference>
<organism evidence="5 6">
    <name type="scientific">Psittacicella hinzii</name>
    <dbReference type="NCBI Taxonomy" id="2028575"/>
    <lineage>
        <taxon>Bacteria</taxon>
        <taxon>Pseudomonadati</taxon>
        <taxon>Pseudomonadota</taxon>
        <taxon>Gammaproteobacteria</taxon>
        <taxon>Pasteurellales</taxon>
        <taxon>Psittacicellaceae</taxon>
        <taxon>Psittacicella</taxon>
    </lineage>
</organism>
<evidence type="ECO:0000256" key="1">
    <source>
        <dbReference type="ARBA" id="ARBA00022845"/>
    </source>
</evidence>
<dbReference type="GO" id="GO:0003743">
    <property type="term" value="F:translation initiation factor activity"/>
    <property type="evidence" value="ECO:0007669"/>
    <property type="project" value="InterPro"/>
</dbReference>
<evidence type="ECO:0000256" key="3">
    <source>
        <dbReference type="SAM" id="MobiDB-lite"/>
    </source>
</evidence>
<dbReference type="GO" id="GO:0006417">
    <property type="term" value="P:regulation of translation"/>
    <property type="evidence" value="ECO:0007669"/>
    <property type="project" value="UniProtKB-KW"/>
</dbReference>
<dbReference type="InterPro" id="IPR005872">
    <property type="entry name" value="SUI1_arc_bac"/>
</dbReference>
<dbReference type="InterPro" id="IPR001950">
    <property type="entry name" value="SUI1"/>
</dbReference>
<sequence>MSLVYSTDGGRVKPEKEQELPPEGDGVVRLHKETKGRKGAGVVLVKGTGLDKAALKELCSFLKKRLGTGGSIEDWDIVIQGADKRPQVQQLLEQKGYKVKLVGG</sequence>
<dbReference type="Proteomes" id="UP000265691">
    <property type="component" value="Unassembled WGS sequence"/>
</dbReference>
<dbReference type="RefSeq" id="WP_119525122.1">
    <property type="nucleotide sequence ID" value="NZ_NRHC01000048.1"/>
</dbReference>
<protein>
    <submittedName>
        <fullName evidence="5">Stress response translation initiation inhibitor YciH</fullName>
    </submittedName>
</protein>
<name>A0A3A1Y530_9GAMM</name>
<gene>
    <name evidence="5" type="ORF">CKF54_04310</name>
</gene>
<dbReference type="Pfam" id="PF01253">
    <property type="entry name" value="SUI1"/>
    <property type="match status" value="1"/>
</dbReference>
<feature type="domain" description="SUI1" evidence="4">
    <location>
        <begin position="32"/>
        <end position="96"/>
    </location>
</feature>
<dbReference type="OrthoDB" id="9792915at2"/>
<keyword evidence="1" id="KW-0810">Translation regulation</keyword>
<proteinExistence type="predicted"/>
<comment type="caution">
    <text evidence="5">The sequence shown here is derived from an EMBL/GenBank/DDBJ whole genome shotgun (WGS) entry which is preliminary data.</text>
</comment>
<dbReference type="PIRSF" id="PIRSF037511">
    <property type="entry name" value="Transl_init_SUI1_pro"/>
    <property type="match status" value="1"/>
</dbReference>